<protein>
    <submittedName>
        <fullName evidence="1">Uncharacterized protein</fullName>
    </submittedName>
</protein>
<evidence type="ECO:0000313" key="2">
    <source>
        <dbReference type="Proteomes" id="UP001596473"/>
    </source>
</evidence>
<name>A0ABW2R406_9NEIS</name>
<accession>A0ABW2R406</accession>
<dbReference type="EMBL" id="JBHTBQ010000044">
    <property type="protein sequence ID" value="MFC7422034.1"/>
    <property type="molecule type" value="Genomic_DNA"/>
</dbReference>
<dbReference type="RefSeq" id="WP_380189788.1">
    <property type="nucleotide sequence ID" value="NZ_JBHTBQ010000044.1"/>
</dbReference>
<proteinExistence type="predicted"/>
<gene>
    <name evidence="1" type="ORF">ACFQNF_19430</name>
</gene>
<evidence type="ECO:0000313" key="1">
    <source>
        <dbReference type="EMBL" id="MFC7422034.1"/>
    </source>
</evidence>
<reference evidence="2" key="1">
    <citation type="journal article" date="2019" name="Int. J. Syst. Evol. Microbiol.">
        <title>The Global Catalogue of Microorganisms (GCM) 10K type strain sequencing project: providing services to taxonomists for standard genome sequencing and annotation.</title>
        <authorList>
            <consortium name="The Broad Institute Genomics Platform"/>
            <consortium name="The Broad Institute Genome Sequencing Center for Infectious Disease"/>
            <person name="Wu L."/>
            <person name="Ma J."/>
        </authorList>
    </citation>
    <scope>NUCLEOTIDE SEQUENCE [LARGE SCALE GENOMIC DNA]</scope>
    <source>
        <strain evidence="2">CCUG 62945</strain>
    </source>
</reference>
<sequence>MTNKLAQEKAYMLAVEFIDAINTNNKEKLKEKFSVSQAVLDEIYEEIEGFFGSIPFISLPSIETAFLSRNPRTFFDFYKMDDNLCWGAECTLFVDGKVAEPILHLEFIERDNELFLKYKYLGS</sequence>
<keyword evidence="2" id="KW-1185">Reference proteome</keyword>
<comment type="caution">
    <text evidence="1">The sequence shown here is derived from an EMBL/GenBank/DDBJ whole genome shotgun (WGS) entry which is preliminary data.</text>
</comment>
<organism evidence="1 2">
    <name type="scientific">Iodobacter arcticus</name>
    <dbReference type="NCBI Taxonomy" id="590593"/>
    <lineage>
        <taxon>Bacteria</taxon>
        <taxon>Pseudomonadati</taxon>
        <taxon>Pseudomonadota</taxon>
        <taxon>Betaproteobacteria</taxon>
        <taxon>Neisseriales</taxon>
        <taxon>Chitinibacteraceae</taxon>
        <taxon>Iodobacter</taxon>
    </lineage>
</organism>
<dbReference type="Proteomes" id="UP001596473">
    <property type="component" value="Unassembled WGS sequence"/>
</dbReference>